<evidence type="ECO:0000313" key="2">
    <source>
        <dbReference type="EMBL" id="ABI69315.1"/>
    </source>
</evidence>
<dbReference type="Gene3D" id="3.40.50.1000">
    <property type="entry name" value="HAD superfamily/HAD-like"/>
    <property type="match status" value="1"/>
</dbReference>
<dbReference type="NCBIfam" id="TIGR01533">
    <property type="entry name" value="lipo_e_P4"/>
    <property type="match status" value="1"/>
</dbReference>
<accession>Q0AVD9</accession>
<dbReference type="InterPro" id="IPR006423">
    <property type="entry name" value="Lipo_e_P4"/>
</dbReference>
<dbReference type="EMBL" id="CP000448">
    <property type="protein sequence ID" value="ABI69315.1"/>
    <property type="molecule type" value="Genomic_DNA"/>
</dbReference>
<protein>
    <submittedName>
        <fullName evidence="2">Secreted acid phosphatase-like protein</fullName>
    </submittedName>
</protein>
<evidence type="ECO:0000313" key="3">
    <source>
        <dbReference type="Proteomes" id="UP000001968"/>
    </source>
</evidence>
<dbReference type="eggNOG" id="COG2503">
    <property type="taxonomic scope" value="Bacteria"/>
</dbReference>
<dbReference type="PIRSF" id="PIRSF019271">
    <property type="entry name" value="Acid_Ptase_C"/>
    <property type="match status" value="1"/>
</dbReference>
<name>Q0AVD9_SYNWW</name>
<sequence length="238" mass="27055">MLEQNVSGTLWLMSSENRANSYQAFNLAKMMFDKAMDENKSKKKLAVIVDIDDTIIDSTSYTCQLMGGKEWTTQAWEEWIASDAPKAIPGSVGFLNYVVDNGGEVFYITNRWPGIKGYTLESLKQLGFPAKDEKYLMVREDGTPSSKESRRNLVEKDHNVVLLMGDNLEDFSDAFSPSLGLEGRAKAVDEFKEKWGKKFIVLPNPMYGDWEKTMVNNKKGLSLEQTVEIRREILLQNQ</sequence>
<dbReference type="Proteomes" id="UP000001968">
    <property type="component" value="Chromosome"/>
</dbReference>
<dbReference type="AlphaFoldDB" id="Q0AVD9"/>
<gene>
    <name evidence="2" type="ordered locus">Swol_2020</name>
</gene>
<dbReference type="SFLD" id="SFLDG01125">
    <property type="entry name" value="C1.1:_Acid_Phosphatase_Like"/>
    <property type="match status" value="1"/>
</dbReference>
<evidence type="ECO:0000256" key="1">
    <source>
        <dbReference type="ARBA" id="ARBA00022729"/>
    </source>
</evidence>
<dbReference type="InterPro" id="IPR005519">
    <property type="entry name" value="Acid_phosphat_B-like"/>
</dbReference>
<dbReference type="Pfam" id="PF03767">
    <property type="entry name" value="Acid_phosphat_B"/>
    <property type="match status" value="1"/>
</dbReference>
<dbReference type="SFLD" id="SFLDS00003">
    <property type="entry name" value="Haloacid_Dehalogenase"/>
    <property type="match status" value="1"/>
</dbReference>
<organism evidence="2 3">
    <name type="scientific">Syntrophomonas wolfei subsp. wolfei (strain DSM 2245B / Goettingen)</name>
    <dbReference type="NCBI Taxonomy" id="335541"/>
    <lineage>
        <taxon>Bacteria</taxon>
        <taxon>Bacillati</taxon>
        <taxon>Bacillota</taxon>
        <taxon>Clostridia</taxon>
        <taxon>Eubacteriales</taxon>
        <taxon>Syntrophomonadaceae</taxon>
        <taxon>Syntrophomonas</taxon>
    </lineage>
</organism>
<dbReference type="SUPFAM" id="SSF56784">
    <property type="entry name" value="HAD-like"/>
    <property type="match status" value="1"/>
</dbReference>
<keyword evidence="3" id="KW-1185">Reference proteome</keyword>
<dbReference type="GO" id="GO:0009279">
    <property type="term" value="C:cell outer membrane"/>
    <property type="evidence" value="ECO:0007669"/>
    <property type="project" value="InterPro"/>
</dbReference>
<dbReference type="KEGG" id="swo:Swol_2020"/>
<keyword evidence="1" id="KW-0732">Signal</keyword>
<dbReference type="PANTHER" id="PTHR31284:SF10">
    <property type="entry name" value="ACID PHOSPHATASE-LIKE PROTEIN"/>
    <property type="match status" value="1"/>
</dbReference>
<reference evidence="3" key="1">
    <citation type="journal article" date="2010" name="Environ. Microbiol.">
        <title>The genome of Syntrophomonas wolfei: new insights into syntrophic metabolism and biohydrogen production.</title>
        <authorList>
            <person name="Sieber J.R."/>
            <person name="Sims D.R."/>
            <person name="Han C."/>
            <person name="Kim E."/>
            <person name="Lykidis A."/>
            <person name="Lapidus A.L."/>
            <person name="McDonnald E."/>
            <person name="Rohlin L."/>
            <person name="Culley D.E."/>
            <person name="Gunsalus R."/>
            <person name="McInerney M.J."/>
        </authorList>
    </citation>
    <scope>NUCLEOTIDE SEQUENCE [LARGE SCALE GENOMIC DNA]</scope>
    <source>
        <strain evidence="3">DSM 2245B / Goettingen</strain>
    </source>
</reference>
<dbReference type="InterPro" id="IPR023214">
    <property type="entry name" value="HAD_sf"/>
</dbReference>
<proteinExistence type="predicted"/>
<dbReference type="HOGENOM" id="CLU_052352_1_0_9"/>
<dbReference type="PANTHER" id="PTHR31284">
    <property type="entry name" value="ACID PHOSPHATASE-LIKE PROTEIN"/>
    <property type="match status" value="1"/>
</dbReference>
<dbReference type="InterPro" id="IPR036412">
    <property type="entry name" value="HAD-like_sf"/>
</dbReference>